<feature type="transmembrane region" description="Helical" evidence="8">
    <location>
        <begin position="81"/>
        <end position="103"/>
    </location>
</feature>
<evidence type="ECO:0000256" key="7">
    <source>
        <dbReference type="SAM" id="MobiDB-lite"/>
    </source>
</evidence>
<dbReference type="EMBL" id="CAADEX010000017">
    <property type="protein sequence ID" value="VFJ47534.1"/>
    <property type="molecule type" value="Genomic_DNA"/>
</dbReference>
<dbReference type="InterPro" id="IPR010209">
    <property type="entry name" value="Ion_transpt_RnfG/RsxG"/>
</dbReference>
<keyword evidence="2 6" id="KW-0597">Phosphoprotein</keyword>
<keyword evidence="5 6" id="KW-0249">Electron transport</keyword>
<sequence length="315" mass="33308">MNEDAAQLKKEQPEEEMQSPVGERPSTGVEGQSSSGEARSGGPQSKENKGGAKKGSIKASDGVETEKKDGPPSDAPPMPSIMPMIVVLGLIAMLSGVLVVFVYEYTAPIIAEKERLALEAAVFQVVPGTDAETAKQLSFSLAPADGLVKISEESAQPANLHAVYDSSNTLLGVAMEGAAQGYQDIVHTLFGYDVDKQQIVGMTILRSVDTPGLGDKKTVEKHKHFMENFDALDVSLTEDKSAVAHPIETVKHGSKSKGWQVDAMSGATITSRAIAKGMAETTGELLPLLVKHLPALRSAATQVLPMETAETKGEN</sequence>
<dbReference type="PANTHER" id="PTHR36118">
    <property type="entry name" value="ION-TRANSLOCATING OXIDOREDUCTASE COMPLEX SUBUNIT G"/>
    <property type="match status" value="1"/>
</dbReference>
<evidence type="ECO:0000256" key="8">
    <source>
        <dbReference type="SAM" id="Phobius"/>
    </source>
</evidence>
<dbReference type="GO" id="GO:0009055">
    <property type="term" value="F:electron transfer activity"/>
    <property type="evidence" value="ECO:0007669"/>
    <property type="project" value="InterPro"/>
</dbReference>
<keyword evidence="3 6" id="KW-0285">Flavoprotein</keyword>
<dbReference type="EC" id="7.-.-.-" evidence="6"/>
<organism evidence="10">
    <name type="scientific">Candidatus Kentrum sp. DK</name>
    <dbReference type="NCBI Taxonomy" id="2126562"/>
    <lineage>
        <taxon>Bacteria</taxon>
        <taxon>Pseudomonadati</taxon>
        <taxon>Pseudomonadota</taxon>
        <taxon>Gammaproteobacteria</taxon>
        <taxon>Candidatus Kentrum</taxon>
    </lineage>
</organism>
<dbReference type="Pfam" id="PF04205">
    <property type="entry name" value="FMN_bind"/>
    <property type="match status" value="1"/>
</dbReference>
<evidence type="ECO:0000256" key="4">
    <source>
        <dbReference type="ARBA" id="ARBA00022643"/>
    </source>
</evidence>
<feature type="compositionally biased region" description="Polar residues" evidence="7">
    <location>
        <begin position="29"/>
        <end position="45"/>
    </location>
</feature>
<dbReference type="InterPro" id="IPR007329">
    <property type="entry name" value="FMN-bd"/>
</dbReference>
<reference evidence="10" key="1">
    <citation type="submission" date="2019-02" db="EMBL/GenBank/DDBJ databases">
        <authorList>
            <person name="Gruber-Vodicka R. H."/>
            <person name="Seah K. B. B."/>
        </authorList>
    </citation>
    <scope>NUCLEOTIDE SEQUENCE</scope>
    <source>
        <strain evidence="10">BECK_DK47</strain>
    </source>
</reference>
<evidence type="ECO:0000256" key="6">
    <source>
        <dbReference type="HAMAP-Rule" id="MF_00479"/>
    </source>
</evidence>
<keyword evidence="4 6" id="KW-0288">FMN</keyword>
<name>A0A450S6J8_9GAMM</name>
<dbReference type="PANTHER" id="PTHR36118:SF1">
    <property type="entry name" value="ION-TRANSLOCATING OXIDOREDUCTASE COMPLEX SUBUNIT G"/>
    <property type="match status" value="1"/>
</dbReference>
<gene>
    <name evidence="6" type="primary">rnfG</name>
    <name evidence="10" type="ORF">BECKDK2373B_GA0170837_101720</name>
</gene>
<comment type="cofactor">
    <cofactor evidence="6">
        <name>FMN</name>
        <dbReference type="ChEBI" id="CHEBI:58210"/>
    </cofactor>
</comment>
<keyword evidence="6" id="KW-1278">Translocase</keyword>
<evidence type="ECO:0000259" key="9">
    <source>
        <dbReference type="SMART" id="SM00900"/>
    </source>
</evidence>
<keyword evidence="6" id="KW-0997">Cell inner membrane</keyword>
<feature type="domain" description="FMN-binding" evidence="9">
    <location>
        <begin position="181"/>
        <end position="285"/>
    </location>
</feature>
<keyword evidence="6 8" id="KW-0812">Transmembrane</keyword>
<comment type="subcellular location">
    <subcellularLocation>
        <location evidence="6">Cell inner membrane</location>
        <topology evidence="6">Single-pass membrane protein</topology>
    </subcellularLocation>
</comment>
<feature type="modified residue" description="FMN phosphoryl threonine" evidence="6">
    <location>
        <position position="268"/>
    </location>
</feature>
<comment type="function">
    <text evidence="6">Part of a membrane-bound complex that couples electron transfer with translocation of ions across the membrane.</text>
</comment>
<protein>
    <recommendedName>
        <fullName evidence="6">Ion-translocating oxidoreductase complex subunit G</fullName>
        <ecNumber evidence="6">7.-.-.-</ecNumber>
    </recommendedName>
    <alternativeName>
        <fullName evidence="6">Rnf electron transport complex subunit G</fullName>
    </alternativeName>
</protein>
<dbReference type="SMART" id="SM00900">
    <property type="entry name" value="FMN_bind"/>
    <property type="match status" value="1"/>
</dbReference>
<keyword evidence="1 6" id="KW-0813">Transport</keyword>
<proteinExistence type="inferred from homology"/>
<accession>A0A450S6J8</accession>
<evidence type="ECO:0000256" key="3">
    <source>
        <dbReference type="ARBA" id="ARBA00022630"/>
    </source>
</evidence>
<feature type="compositionally biased region" description="Basic and acidic residues" evidence="7">
    <location>
        <begin position="1"/>
        <end position="12"/>
    </location>
</feature>
<dbReference type="GO" id="GO:0022900">
    <property type="term" value="P:electron transport chain"/>
    <property type="evidence" value="ECO:0007669"/>
    <property type="project" value="UniProtKB-UniRule"/>
</dbReference>
<evidence type="ECO:0000313" key="10">
    <source>
        <dbReference type="EMBL" id="VFJ47534.1"/>
    </source>
</evidence>
<keyword evidence="6 8" id="KW-1133">Transmembrane helix</keyword>
<dbReference type="GO" id="GO:0010181">
    <property type="term" value="F:FMN binding"/>
    <property type="evidence" value="ECO:0007669"/>
    <property type="project" value="InterPro"/>
</dbReference>
<evidence type="ECO:0000256" key="2">
    <source>
        <dbReference type="ARBA" id="ARBA00022553"/>
    </source>
</evidence>
<comment type="subunit">
    <text evidence="6">The complex is composed of six subunits: RnfA, RnfB, RnfC, RnfD, RnfE and RnfG.</text>
</comment>
<dbReference type="HAMAP" id="MF_00479">
    <property type="entry name" value="RsxG_RnfG"/>
    <property type="match status" value="1"/>
</dbReference>
<dbReference type="AlphaFoldDB" id="A0A450S6J8"/>
<dbReference type="GO" id="GO:0005886">
    <property type="term" value="C:plasma membrane"/>
    <property type="evidence" value="ECO:0007669"/>
    <property type="project" value="UniProtKB-SubCell"/>
</dbReference>
<evidence type="ECO:0000256" key="1">
    <source>
        <dbReference type="ARBA" id="ARBA00022448"/>
    </source>
</evidence>
<evidence type="ECO:0000256" key="5">
    <source>
        <dbReference type="ARBA" id="ARBA00022982"/>
    </source>
</evidence>
<comment type="similarity">
    <text evidence="6">Belongs to the RnfG family.</text>
</comment>
<keyword evidence="6" id="KW-1003">Cell membrane</keyword>
<keyword evidence="6 8" id="KW-0472">Membrane</keyword>
<feature type="region of interest" description="Disordered" evidence="7">
    <location>
        <begin position="1"/>
        <end position="79"/>
    </location>
</feature>